<evidence type="ECO:0000256" key="2">
    <source>
        <dbReference type="ARBA" id="ARBA00022617"/>
    </source>
</evidence>
<evidence type="ECO:0000313" key="8">
    <source>
        <dbReference type="EMBL" id="GLK82720.1"/>
    </source>
</evidence>
<proteinExistence type="predicted"/>
<name>A0A9W6N9M8_9HYPH</name>
<evidence type="ECO:0000256" key="1">
    <source>
        <dbReference type="ARBA" id="ARBA00022448"/>
    </source>
</evidence>
<feature type="domain" description="Cytochrome c" evidence="7">
    <location>
        <begin position="168"/>
        <end position="251"/>
    </location>
</feature>
<dbReference type="RefSeq" id="WP_213366141.1">
    <property type="nucleotide sequence ID" value="NZ_BSFM01000004.1"/>
</dbReference>
<evidence type="ECO:0000313" key="9">
    <source>
        <dbReference type="Proteomes" id="UP001143330"/>
    </source>
</evidence>
<reference evidence="8" key="2">
    <citation type="submission" date="2023-01" db="EMBL/GenBank/DDBJ databases">
        <authorList>
            <person name="Sun Q."/>
            <person name="Evtushenko L."/>
        </authorList>
    </citation>
    <scope>NUCLEOTIDE SEQUENCE</scope>
    <source>
        <strain evidence="8">VKM B-2789</strain>
    </source>
</reference>
<evidence type="ECO:0000256" key="6">
    <source>
        <dbReference type="PROSITE-ProRule" id="PRU00433"/>
    </source>
</evidence>
<comment type="caution">
    <text evidence="8">The sequence shown here is derived from an EMBL/GenBank/DDBJ whole genome shotgun (WGS) entry which is preliminary data.</text>
</comment>
<keyword evidence="5 6" id="KW-0408">Iron</keyword>
<keyword evidence="1" id="KW-0813">Transport</keyword>
<keyword evidence="4" id="KW-0249">Electron transport</keyword>
<dbReference type="PANTHER" id="PTHR33751:SF9">
    <property type="entry name" value="CYTOCHROME C4"/>
    <property type="match status" value="1"/>
</dbReference>
<keyword evidence="2 6" id="KW-0349">Heme</keyword>
<dbReference type="GO" id="GO:0020037">
    <property type="term" value="F:heme binding"/>
    <property type="evidence" value="ECO:0007669"/>
    <property type="project" value="InterPro"/>
</dbReference>
<dbReference type="GO" id="GO:0046872">
    <property type="term" value="F:metal ion binding"/>
    <property type="evidence" value="ECO:0007669"/>
    <property type="project" value="UniProtKB-KW"/>
</dbReference>
<protein>
    <submittedName>
        <fullName evidence="8">Cytochrome c</fullName>
    </submittedName>
</protein>
<dbReference type="GO" id="GO:0009055">
    <property type="term" value="F:electron transfer activity"/>
    <property type="evidence" value="ECO:0007669"/>
    <property type="project" value="InterPro"/>
</dbReference>
<dbReference type="PROSITE" id="PS51007">
    <property type="entry name" value="CYTC"/>
    <property type="match status" value="3"/>
</dbReference>
<dbReference type="AlphaFoldDB" id="A0A9W6N9M8"/>
<feature type="domain" description="Cytochrome c" evidence="7">
    <location>
        <begin position="74"/>
        <end position="160"/>
    </location>
</feature>
<keyword evidence="9" id="KW-1185">Reference proteome</keyword>
<sequence>MRPVFRVTPRRALTALAGIAALGLLVAWSGIINIGASSGHWRITSWALHWAMQNSVRTYALFEPKPPTDLDTEDRIRRAAGHFETSCAFCHGSPLHDQPRLAAHMTPMPPGLEDAARKWRPRELAHIVRHGVKYTGMPSWLALQRDDEVLAMVAFLHALSQMPPERYRGIAFGPTVPEDPVLEGCARCHGMDGASKDGAFPVIGGQSEAYLLATLRAFNNATRPSGFMQFAVDGLSDGDLERMARHYAAQAGVSETVRHDDMSRGARIALRGLPEADVPACESCHGASSRRNPGYPRLAGQDAGYLAGQLRLFKQGHRGGTGYAHVMQKIAGRLPDDAIDAVAHFYAGDP</sequence>
<keyword evidence="3 6" id="KW-0479">Metal-binding</keyword>
<evidence type="ECO:0000256" key="5">
    <source>
        <dbReference type="ARBA" id="ARBA00023004"/>
    </source>
</evidence>
<dbReference type="Pfam" id="PF13442">
    <property type="entry name" value="Cytochrome_CBB3"/>
    <property type="match status" value="1"/>
</dbReference>
<dbReference type="Proteomes" id="UP001143330">
    <property type="component" value="Unassembled WGS sequence"/>
</dbReference>
<feature type="domain" description="Cytochrome c" evidence="7">
    <location>
        <begin position="260"/>
        <end position="350"/>
    </location>
</feature>
<gene>
    <name evidence="8" type="ORF">GCM10017653_07890</name>
</gene>
<dbReference type="EMBL" id="BSFM01000004">
    <property type="protein sequence ID" value="GLK82720.1"/>
    <property type="molecule type" value="Genomic_DNA"/>
</dbReference>
<accession>A0A9W6N9M8</accession>
<dbReference type="SUPFAM" id="SSF46626">
    <property type="entry name" value="Cytochrome c"/>
    <property type="match status" value="3"/>
</dbReference>
<dbReference type="InterPro" id="IPR009056">
    <property type="entry name" value="Cyt_c-like_dom"/>
</dbReference>
<dbReference type="PANTHER" id="PTHR33751">
    <property type="entry name" value="CBB3-TYPE CYTOCHROME C OXIDASE SUBUNIT FIXP"/>
    <property type="match status" value="1"/>
</dbReference>
<dbReference type="InterPro" id="IPR050597">
    <property type="entry name" value="Cytochrome_c_Oxidase_Subunit"/>
</dbReference>
<evidence type="ECO:0000256" key="3">
    <source>
        <dbReference type="ARBA" id="ARBA00022723"/>
    </source>
</evidence>
<dbReference type="Gene3D" id="1.10.760.10">
    <property type="entry name" value="Cytochrome c-like domain"/>
    <property type="match status" value="3"/>
</dbReference>
<reference evidence="8" key="1">
    <citation type="journal article" date="2014" name="Int. J. Syst. Evol. Microbiol.">
        <title>Complete genome sequence of Corynebacterium casei LMG S-19264T (=DSM 44701T), isolated from a smear-ripened cheese.</title>
        <authorList>
            <consortium name="US DOE Joint Genome Institute (JGI-PGF)"/>
            <person name="Walter F."/>
            <person name="Albersmeier A."/>
            <person name="Kalinowski J."/>
            <person name="Ruckert C."/>
        </authorList>
    </citation>
    <scope>NUCLEOTIDE SEQUENCE</scope>
    <source>
        <strain evidence="8">VKM B-2789</strain>
    </source>
</reference>
<evidence type="ECO:0000259" key="7">
    <source>
        <dbReference type="PROSITE" id="PS51007"/>
    </source>
</evidence>
<evidence type="ECO:0000256" key="4">
    <source>
        <dbReference type="ARBA" id="ARBA00022982"/>
    </source>
</evidence>
<dbReference type="InterPro" id="IPR036909">
    <property type="entry name" value="Cyt_c-like_dom_sf"/>
</dbReference>
<organism evidence="8 9">
    <name type="scientific">Ancylobacter defluvii</name>
    <dbReference type="NCBI Taxonomy" id="1282440"/>
    <lineage>
        <taxon>Bacteria</taxon>
        <taxon>Pseudomonadati</taxon>
        <taxon>Pseudomonadota</taxon>
        <taxon>Alphaproteobacteria</taxon>
        <taxon>Hyphomicrobiales</taxon>
        <taxon>Xanthobacteraceae</taxon>
        <taxon>Ancylobacter</taxon>
    </lineage>
</organism>